<dbReference type="PROSITE" id="PS51192">
    <property type="entry name" value="HELICASE_ATP_BIND_1"/>
    <property type="match status" value="1"/>
</dbReference>
<feature type="compositionally biased region" description="Basic and acidic residues" evidence="4">
    <location>
        <begin position="40"/>
        <end position="49"/>
    </location>
</feature>
<accession>A0A8F8KUA3</accession>
<dbReference type="EMBL" id="MZ420154">
    <property type="protein sequence ID" value="QYA18753.1"/>
    <property type="molecule type" value="Genomic_DNA"/>
</dbReference>
<reference evidence="7" key="1">
    <citation type="submission" date="2021-06" db="EMBL/GenBank/DDBJ databases">
        <authorList>
            <person name="Rolland C."/>
        </authorList>
    </citation>
    <scope>NUCLEOTIDE SEQUENCE</scope>
    <source>
        <strain evidence="7">347.936635</strain>
    </source>
</reference>
<dbReference type="Gene3D" id="3.40.50.300">
    <property type="entry name" value="P-loop containing nucleotide triphosphate hydrolases"/>
    <property type="match status" value="1"/>
</dbReference>
<dbReference type="InterPro" id="IPR014001">
    <property type="entry name" value="Helicase_ATP-bd"/>
</dbReference>
<evidence type="ECO:0000256" key="2">
    <source>
        <dbReference type="ARBA" id="ARBA00022801"/>
    </source>
</evidence>
<dbReference type="InterPro" id="IPR038718">
    <property type="entry name" value="SNF2-like_sf"/>
</dbReference>
<dbReference type="GO" id="GO:0016787">
    <property type="term" value="F:hydrolase activity"/>
    <property type="evidence" value="ECO:0007669"/>
    <property type="project" value="UniProtKB-KW"/>
</dbReference>
<gene>
    <name evidence="7" type="ORF">KOM_12_485</name>
</gene>
<keyword evidence="1" id="KW-0547">Nucleotide-binding</keyword>
<dbReference type="Pfam" id="PF00176">
    <property type="entry name" value="SNF2-rel_dom"/>
    <property type="match status" value="1"/>
</dbReference>
<dbReference type="InterPro" id="IPR000330">
    <property type="entry name" value="SNF2_N"/>
</dbReference>
<evidence type="ECO:0000259" key="5">
    <source>
        <dbReference type="PROSITE" id="PS51192"/>
    </source>
</evidence>
<dbReference type="InterPro" id="IPR049730">
    <property type="entry name" value="SNF2/RAD54-like_C"/>
</dbReference>
<dbReference type="GO" id="GO:0008094">
    <property type="term" value="F:ATP-dependent activity, acting on DNA"/>
    <property type="evidence" value="ECO:0007669"/>
    <property type="project" value="TreeGrafter"/>
</dbReference>
<dbReference type="SMART" id="SM00490">
    <property type="entry name" value="HELICc"/>
    <property type="match status" value="1"/>
</dbReference>
<evidence type="ECO:0000256" key="1">
    <source>
        <dbReference type="ARBA" id="ARBA00022741"/>
    </source>
</evidence>
<sequence length="710" mass="80835">MNNSIPSRKRKAVVSLDSWLNISEETNDEPVRPVKKVKIEKKEPKEPKEKKKKTKKAPIEREQLVMQEFKPVRNNTNVPVEVIDEEVDASLPFPPEIWCKSIFSKLKFDTLSVLVNSCRTLRSLAETEYPLFCLKRPYSLFGYQVETVQWMRSVEFLASKVDDAPCLGGIVCLEMGLGKTLISLVHILMEKKYAVFRQPQFPTLVISSKQILWEWKNTVEKFFEPDTLRVLYLHPSIKSDTNLGNLTHEDLLEYDVVVTTYDLISRAFTKNDIVQRVGDRTKTGAIYSVDALMPDTHEDTTSEKDKLFFDVTWRRIIADESDKFSNHRSNISLAMMALQGRAKWCLTGTPIRNREEDLWVLLKFCCAKDIPRMGLFDVTSHIGNTPLKFHIWQKTKRDAGIKLPPKTSERIIVPWSNPEDPDPLPYKCYLTYENATKHMFNDEQIGKVPYTSVLALFTRMRQICDAPHLAIKDLKEEAEAGTVEGITTDDVQSLKTASSCVTLTNVGAEFSGWLSDINGSAGINSPKMRTISNILDTTPVESKVVVFCAFVGTIRIAEALMKSKGMVYVTVEGQSSDKRRLEAIERFRRDPQVKVLIISYQVGGTGITLTEAEYVILAEPWWCPAVMEQAEDRVYRLGQTKPVFCYTLAMEKSIEERMLTVYCNAKKMMFSGLQNTLKSAWNGSAMPTTKIPKMKRGLDIDTMFSLLNDE</sequence>
<dbReference type="Gene3D" id="3.40.50.10810">
    <property type="entry name" value="Tandem AAA-ATPase domain"/>
    <property type="match status" value="1"/>
</dbReference>
<evidence type="ECO:0000256" key="3">
    <source>
        <dbReference type="ARBA" id="ARBA00022840"/>
    </source>
</evidence>
<dbReference type="InterPro" id="IPR001650">
    <property type="entry name" value="Helicase_C-like"/>
</dbReference>
<proteinExistence type="predicted"/>
<organism evidence="7">
    <name type="scientific">Clandestinovirus</name>
    <dbReference type="NCBI Taxonomy" id="2831644"/>
    <lineage>
        <taxon>Viruses</taxon>
    </lineage>
</organism>
<feature type="region of interest" description="Disordered" evidence="4">
    <location>
        <begin position="29"/>
        <end position="57"/>
    </location>
</feature>
<evidence type="ECO:0000256" key="4">
    <source>
        <dbReference type="SAM" id="MobiDB-lite"/>
    </source>
</evidence>
<keyword evidence="3" id="KW-0067">ATP-binding</keyword>
<dbReference type="SUPFAM" id="SSF52540">
    <property type="entry name" value="P-loop containing nucleoside triphosphate hydrolases"/>
    <property type="match status" value="2"/>
</dbReference>
<protein>
    <submittedName>
        <fullName evidence="7">RuvB-like chromatin remodeling ATPase</fullName>
    </submittedName>
</protein>
<dbReference type="CDD" id="cd18793">
    <property type="entry name" value="SF2_C_SNF"/>
    <property type="match status" value="1"/>
</dbReference>
<name>A0A8F8KUA3_9VIRU</name>
<dbReference type="Pfam" id="PF00271">
    <property type="entry name" value="Helicase_C"/>
    <property type="match status" value="1"/>
</dbReference>
<feature type="domain" description="Helicase C-terminal" evidence="6">
    <location>
        <begin position="530"/>
        <end position="677"/>
    </location>
</feature>
<dbReference type="SMART" id="SM00487">
    <property type="entry name" value="DEXDc"/>
    <property type="match status" value="1"/>
</dbReference>
<dbReference type="GO" id="GO:0005524">
    <property type="term" value="F:ATP binding"/>
    <property type="evidence" value="ECO:0007669"/>
    <property type="project" value="UniProtKB-KW"/>
</dbReference>
<dbReference type="PANTHER" id="PTHR45626">
    <property type="entry name" value="TRANSCRIPTION TERMINATION FACTOR 2-RELATED"/>
    <property type="match status" value="1"/>
</dbReference>
<feature type="domain" description="Helicase ATP-binding" evidence="5">
    <location>
        <begin position="168"/>
        <end position="368"/>
    </location>
</feature>
<evidence type="ECO:0000313" key="7">
    <source>
        <dbReference type="EMBL" id="QYA18753.1"/>
    </source>
</evidence>
<dbReference type="GO" id="GO:0006281">
    <property type="term" value="P:DNA repair"/>
    <property type="evidence" value="ECO:0007669"/>
    <property type="project" value="TreeGrafter"/>
</dbReference>
<dbReference type="InterPro" id="IPR050628">
    <property type="entry name" value="SNF2_RAD54_helicase_TF"/>
</dbReference>
<keyword evidence="2" id="KW-0378">Hydrolase</keyword>
<evidence type="ECO:0000259" key="6">
    <source>
        <dbReference type="PROSITE" id="PS51194"/>
    </source>
</evidence>
<dbReference type="InterPro" id="IPR027417">
    <property type="entry name" value="P-loop_NTPase"/>
</dbReference>
<dbReference type="PROSITE" id="PS51194">
    <property type="entry name" value="HELICASE_CTER"/>
    <property type="match status" value="1"/>
</dbReference>